<dbReference type="GO" id="GO:0004090">
    <property type="term" value="F:carbonyl reductase (NADPH) activity"/>
    <property type="evidence" value="ECO:0007669"/>
    <property type="project" value="TreeGrafter"/>
</dbReference>
<dbReference type="GO" id="GO:0005997">
    <property type="term" value="P:xylulose metabolic process"/>
    <property type="evidence" value="ECO:0007669"/>
    <property type="project" value="TreeGrafter"/>
</dbReference>
<name>A0A9D4RVZ2_DREPO</name>
<dbReference type="InterPro" id="IPR036291">
    <property type="entry name" value="NAD(P)-bd_dom_sf"/>
</dbReference>
<dbReference type="InterPro" id="IPR051737">
    <property type="entry name" value="L-xylulose/Carbonyl_redctase"/>
</dbReference>
<keyword evidence="2" id="KW-0521">NADP</keyword>
<evidence type="ECO:0000313" key="3">
    <source>
        <dbReference type="EMBL" id="KAH3883124.1"/>
    </source>
</evidence>
<dbReference type="Proteomes" id="UP000828390">
    <property type="component" value="Unassembled WGS sequence"/>
</dbReference>
<gene>
    <name evidence="3" type="ORF">DPMN_007074</name>
</gene>
<accession>A0A9D4RVZ2</accession>
<organism evidence="3 4">
    <name type="scientific">Dreissena polymorpha</name>
    <name type="common">Zebra mussel</name>
    <name type="synonym">Mytilus polymorpha</name>
    <dbReference type="NCBI Taxonomy" id="45954"/>
    <lineage>
        <taxon>Eukaryota</taxon>
        <taxon>Metazoa</taxon>
        <taxon>Spiralia</taxon>
        <taxon>Lophotrochozoa</taxon>
        <taxon>Mollusca</taxon>
        <taxon>Bivalvia</taxon>
        <taxon>Autobranchia</taxon>
        <taxon>Heteroconchia</taxon>
        <taxon>Euheterodonta</taxon>
        <taxon>Imparidentia</taxon>
        <taxon>Neoheterodontei</taxon>
        <taxon>Myida</taxon>
        <taxon>Dreissenoidea</taxon>
        <taxon>Dreissenidae</taxon>
        <taxon>Dreissena</taxon>
    </lineage>
</organism>
<reference evidence="3" key="1">
    <citation type="journal article" date="2019" name="bioRxiv">
        <title>The Genome of the Zebra Mussel, Dreissena polymorpha: A Resource for Invasive Species Research.</title>
        <authorList>
            <person name="McCartney M.A."/>
            <person name="Auch B."/>
            <person name="Kono T."/>
            <person name="Mallez S."/>
            <person name="Zhang Y."/>
            <person name="Obille A."/>
            <person name="Becker A."/>
            <person name="Abrahante J.E."/>
            <person name="Garbe J."/>
            <person name="Badalamenti J.P."/>
            <person name="Herman A."/>
            <person name="Mangelson H."/>
            <person name="Liachko I."/>
            <person name="Sullivan S."/>
            <person name="Sone E.D."/>
            <person name="Koren S."/>
            <person name="Silverstein K.A.T."/>
            <person name="Beckman K.B."/>
            <person name="Gohl D.M."/>
        </authorList>
    </citation>
    <scope>NUCLEOTIDE SEQUENCE</scope>
    <source>
        <strain evidence="3">Duluth1</strain>
        <tissue evidence="3">Whole animal</tissue>
    </source>
</reference>
<dbReference type="PANTHER" id="PTHR44252">
    <property type="entry name" value="D-ERYTHRULOSE REDUCTASE"/>
    <property type="match status" value="1"/>
</dbReference>
<evidence type="ECO:0008006" key="5">
    <source>
        <dbReference type="Google" id="ProtNLM"/>
    </source>
</evidence>
<dbReference type="PRINTS" id="PR00081">
    <property type="entry name" value="GDHRDH"/>
</dbReference>
<comment type="similarity">
    <text evidence="1">Belongs to the short-chain dehydrogenases/reductases (SDR) family.</text>
</comment>
<dbReference type="SUPFAM" id="SSF51735">
    <property type="entry name" value="NAD(P)-binding Rossmann-fold domains"/>
    <property type="match status" value="1"/>
</dbReference>
<dbReference type="GO" id="GO:0006006">
    <property type="term" value="P:glucose metabolic process"/>
    <property type="evidence" value="ECO:0007669"/>
    <property type="project" value="TreeGrafter"/>
</dbReference>
<dbReference type="Pfam" id="PF00106">
    <property type="entry name" value="adh_short"/>
    <property type="match status" value="1"/>
</dbReference>
<evidence type="ECO:0000313" key="4">
    <source>
        <dbReference type="Proteomes" id="UP000828390"/>
    </source>
</evidence>
<proteinExistence type="inferred from homology"/>
<protein>
    <recommendedName>
        <fullName evidence="5">L-xylulose reductase</fullName>
    </recommendedName>
</protein>
<dbReference type="GO" id="GO:0050038">
    <property type="term" value="F:L-xylulose reductase (NADPH) activity"/>
    <property type="evidence" value="ECO:0007669"/>
    <property type="project" value="TreeGrafter"/>
</dbReference>
<dbReference type="EMBL" id="JAIWYP010000001">
    <property type="protein sequence ID" value="KAH3883124.1"/>
    <property type="molecule type" value="Genomic_DNA"/>
</dbReference>
<sequence>MSFDFSGKSVLVTGATRGIGLGLTRALVKYGGTVYALGSNKELLDALIEEYGDRVISVHVNLVDWGATRAALEQLPPMNGLVNNAGVSYAWVPSLDAPKDIIDKTLSVNLMAQINVTQVIGKKMVEAGNGGSIVNVSSINGIKLCESAWPTIYRRLRLI</sequence>
<evidence type="ECO:0000256" key="2">
    <source>
        <dbReference type="ARBA" id="ARBA00022857"/>
    </source>
</evidence>
<reference evidence="3" key="2">
    <citation type="submission" date="2020-11" db="EMBL/GenBank/DDBJ databases">
        <authorList>
            <person name="McCartney M.A."/>
            <person name="Auch B."/>
            <person name="Kono T."/>
            <person name="Mallez S."/>
            <person name="Becker A."/>
            <person name="Gohl D.M."/>
            <person name="Silverstein K.A.T."/>
            <person name="Koren S."/>
            <person name="Bechman K.B."/>
            <person name="Herman A."/>
            <person name="Abrahante J.E."/>
            <person name="Garbe J."/>
        </authorList>
    </citation>
    <scope>NUCLEOTIDE SEQUENCE</scope>
    <source>
        <strain evidence="3">Duluth1</strain>
        <tissue evidence="3">Whole animal</tissue>
    </source>
</reference>
<dbReference type="AlphaFoldDB" id="A0A9D4RVZ2"/>
<comment type="caution">
    <text evidence="3">The sequence shown here is derived from an EMBL/GenBank/DDBJ whole genome shotgun (WGS) entry which is preliminary data.</text>
</comment>
<dbReference type="InterPro" id="IPR002347">
    <property type="entry name" value="SDR_fam"/>
</dbReference>
<evidence type="ECO:0000256" key="1">
    <source>
        <dbReference type="ARBA" id="ARBA00006484"/>
    </source>
</evidence>
<dbReference type="PANTHER" id="PTHR44252:SF3">
    <property type="entry name" value="D-ERYTHRULOSE REDUCTASE-RELATED"/>
    <property type="match status" value="1"/>
</dbReference>
<dbReference type="Gene3D" id="3.40.50.720">
    <property type="entry name" value="NAD(P)-binding Rossmann-like Domain"/>
    <property type="match status" value="1"/>
</dbReference>
<keyword evidence="4" id="KW-1185">Reference proteome</keyword>